<dbReference type="Proteomes" id="UP001139226">
    <property type="component" value="Unassembled WGS sequence"/>
</dbReference>
<feature type="DNA-binding region" description="H-T-H motif" evidence="4">
    <location>
        <begin position="29"/>
        <end position="48"/>
    </location>
</feature>
<name>A0A9X2A807_9FLAO</name>
<keyword evidence="1" id="KW-0805">Transcription regulation</keyword>
<keyword evidence="7" id="KW-1185">Reference proteome</keyword>
<dbReference type="SUPFAM" id="SSF48498">
    <property type="entry name" value="Tetracyclin repressor-like, C-terminal domain"/>
    <property type="match status" value="1"/>
</dbReference>
<dbReference type="GO" id="GO:0003677">
    <property type="term" value="F:DNA binding"/>
    <property type="evidence" value="ECO:0007669"/>
    <property type="project" value="UniProtKB-UniRule"/>
</dbReference>
<dbReference type="InterPro" id="IPR009057">
    <property type="entry name" value="Homeodomain-like_sf"/>
</dbReference>
<dbReference type="RefSeq" id="WP_240712173.1">
    <property type="nucleotide sequence ID" value="NZ_JAKVTV010000001.1"/>
</dbReference>
<dbReference type="PANTHER" id="PTHR47506">
    <property type="entry name" value="TRANSCRIPTIONAL REGULATORY PROTEIN"/>
    <property type="match status" value="1"/>
</dbReference>
<dbReference type="EMBL" id="JAKVTV010000001">
    <property type="protein sequence ID" value="MCH4822054.1"/>
    <property type="molecule type" value="Genomic_DNA"/>
</dbReference>
<organism evidence="6 7">
    <name type="scientific">Christiangramia lutea</name>
    <dbReference type="NCBI Taxonomy" id="1607951"/>
    <lineage>
        <taxon>Bacteria</taxon>
        <taxon>Pseudomonadati</taxon>
        <taxon>Bacteroidota</taxon>
        <taxon>Flavobacteriia</taxon>
        <taxon>Flavobacteriales</taxon>
        <taxon>Flavobacteriaceae</taxon>
        <taxon>Christiangramia</taxon>
    </lineage>
</organism>
<dbReference type="InterPro" id="IPR036271">
    <property type="entry name" value="Tet_transcr_reg_TetR-rel_C_sf"/>
</dbReference>
<dbReference type="Pfam" id="PF00440">
    <property type="entry name" value="TetR_N"/>
    <property type="match status" value="1"/>
</dbReference>
<dbReference type="SUPFAM" id="SSF46689">
    <property type="entry name" value="Homeodomain-like"/>
    <property type="match status" value="1"/>
</dbReference>
<dbReference type="Gene3D" id="1.10.357.10">
    <property type="entry name" value="Tetracycline Repressor, domain 2"/>
    <property type="match status" value="1"/>
</dbReference>
<dbReference type="InterPro" id="IPR001647">
    <property type="entry name" value="HTH_TetR"/>
</dbReference>
<dbReference type="PRINTS" id="PR00455">
    <property type="entry name" value="HTHTETR"/>
</dbReference>
<evidence type="ECO:0000313" key="6">
    <source>
        <dbReference type="EMBL" id="MCH4822054.1"/>
    </source>
</evidence>
<reference evidence="6" key="1">
    <citation type="submission" date="2022-03" db="EMBL/GenBank/DDBJ databases">
        <title>Gramella crocea sp. nov., isolated from activated sludge of a seafood processing plant.</title>
        <authorList>
            <person name="Zhang X."/>
        </authorList>
    </citation>
    <scope>NUCLEOTIDE SEQUENCE</scope>
    <source>
        <strain evidence="6">YJ019</strain>
    </source>
</reference>
<dbReference type="PROSITE" id="PS50977">
    <property type="entry name" value="HTH_TETR_2"/>
    <property type="match status" value="1"/>
</dbReference>
<evidence type="ECO:0000256" key="2">
    <source>
        <dbReference type="ARBA" id="ARBA00023125"/>
    </source>
</evidence>
<keyword evidence="3" id="KW-0804">Transcription</keyword>
<evidence type="ECO:0000256" key="3">
    <source>
        <dbReference type="ARBA" id="ARBA00023163"/>
    </source>
</evidence>
<sequence length="194" mass="22530">MARTKTFDEKEVLNKAMELFWENGYHATSIQDLVDKLGINRASLYNTYGGKYELFNRSFEFYREINSNRIREFLATQPDPKKAFRRLFEMAIDESVKDECRKGCFVVNTTTELIPGDIEIQKKLLENKGFMEGIFYEYLLKASEKQGILIEKDLSTIAKVLFTFYSGLKVIAKIKPDKDELMNSVNSMISLLDQ</sequence>
<evidence type="ECO:0000256" key="1">
    <source>
        <dbReference type="ARBA" id="ARBA00023015"/>
    </source>
</evidence>
<dbReference type="AlphaFoldDB" id="A0A9X2A807"/>
<comment type="caution">
    <text evidence="6">The sequence shown here is derived from an EMBL/GenBank/DDBJ whole genome shotgun (WGS) entry which is preliminary data.</text>
</comment>
<keyword evidence="2 4" id="KW-0238">DNA-binding</keyword>
<accession>A0A9X2A807</accession>
<dbReference type="PANTHER" id="PTHR47506:SF1">
    <property type="entry name" value="HTH-TYPE TRANSCRIPTIONAL REGULATOR YJDC"/>
    <property type="match status" value="1"/>
</dbReference>
<feature type="domain" description="HTH tetR-type" evidence="5">
    <location>
        <begin position="6"/>
        <end position="66"/>
    </location>
</feature>
<proteinExistence type="predicted"/>
<protein>
    <submittedName>
        <fullName evidence="6">TetR/AcrR family transcriptional regulator</fullName>
    </submittedName>
</protein>
<evidence type="ECO:0000313" key="7">
    <source>
        <dbReference type="Proteomes" id="UP001139226"/>
    </source>
</evidence>
<evidence type="ECO:0000256" key="4">
    <source>
        <dbReference type="PROSITE-ProRule" id="PRU00335"/>
    </source>
</evidence>
<dbReference type="Gene3D" id="1.10.10.60">
    <property type="entry name" value="Homeodomain-like"/>
    <property type="match status" value="1"/>
</dbReference>
<evidence type="ECO:0000259" key="5">
    <source>
        <dbReference type="PROSITE" id="PS50977"/>
    </source>
</evidence>
<gene>
    <name evidence="6" type="ORF">ML462_02620</name>
</gene>